<dbReference type="RefSeq" id="WP_138323406.1">
    <property type="nucleotide sequence ID" value="NZ_CP040463.1"/>
</dbReference>
<dbReference type="PROSITE" id="PS00508">
    <property type="entry name" value="NI_HGENASE_L_2"/>
    <property type="match status" value="1"/>
</dbReference>
<keyword evidence="5 8" id="KW-0533">Nickel</keyword>
<evidence type="ECO:0000256" key="4">
    <source>
        <dbReference type="ARBA" id="ARBA00011771"/>
    </source>
</evidence>
<evidence type="ECO:0000256" key="1">
    <source>
        <dbReference type="ARBA" id="ARBA00001967"/>
    </source>
</evidence>
<evidence type="ECO:0000256" key="8">
    <source>
        <dbReference type="RuleBase" id="RU003896"/>
    </source>
</evidence>
<evidence type="ECO:0000256" key="2">
    <source>
        <dbReference type="ARBA" id="ARBA00004196"/>
    </source>
</evidence>
<dbReference type="PANTHER" id="PTHR42958">
    <property type="entry name" value="HYDROGENASE-2 LARGE CHAIN"/>
    <property type="match status" value="1"/>
</dbReference>
<accession>A0ABX5V8V9</accession>
<evidence type="ECO:0000256" key="3">
    <source>
        <dbReference type="ARBA" id="ARBA00009292"/>
    </source>
</evidence>
<dbReference type="SUPFAM" id="SSF56762">
    <property type="entry name" value="HydB/Nqo4-like"/>
    <property type="match status" value="1"/>
</dbReference>
<gene>
    <name evidence="9" type="ORF">FE773_05620</name>
</gene>
<proteinExistence type="inferred from homology"/>
<comment type="similarity">
    <text evidence="3 8">Belongs to the [NiFe]/[NiFeSe] hydrogenase large subunit family.</text>
</comment>
<dbReference type="Gene3D" id="1.10.645.10">
    <property type="entry name" value="Cytochrome-c3 Hydrogenase, chain B"/>
    <property type="match status" value="1"/>
</dbReference>
<keyword evidence="6 8" id="KW-0479">Metal-binding</keyword>
<dbReference type="Pfam" id="PF00374">
    <property type="entry name" value="NiFeSe_Hases"/>
    <property type="match status" value="1"/>
</dbReference>
<comment type="subunit">
    <text evidence="4">Heterodimer of a large and a small subunit.</text>
</comment>
<keyword evidence="7 8" id="KW-0560">Oxidoreductase</keyword>
<comment type="cofactor">
    <cofactor evidence="1">
        <name>Ni(2+)</name>
        <dbReference type="ChEBI" id="CHEBI:49786"/>
    </cofactor>
</comment>
<dbReference type="InterPro" id="IPR029014">
    <property type="entry name" value="NiFe-Hase_large"/>
</dbReference>
<reference evidence="9 10" key="1">
    <citation type="submission" date="2019-05" db="EMBL/GenBank/DDBJ databases">
        <title>A comparative analysis of the Nautiliaceae.</title>
        <authorList>
            <person name="Grosche A."/>
            <person name="Smedile F."/>
            <person name="Vetriani C."/>
        </authorList>
    </citation>
    <scope>NUCLEOTIDE SEQUENCE [LARGE SCALE GENOMIC DNA]</scope>
    <source>
        <strain evidence="9 10">TB-2</strain>
    </source>
</reference>
<name>A0ABX5V8V9_9BACT</name>
<protein>
    <submittedName>
        <fullName evidence="9">Nickel-dependent hydrogenase large subunit</fullName>
    </submittedName>
</protein>
<dbReference type="Proteomes" id="UP000306825">
    <property type="component" value="Chromosome"/>
</dbReference>
<keyword evidence="10" id="KW-1185">Reference proteome</keyword>
<dbReference type="InterPro" id="IPR018194">
    <property type="entry name" value="Ni-dep_hyd_lsu_Ni_BS"/>
</dbReference>
<comment type="subcellular location">
    <subcellularLocation>
        <location evidence="2">Cell envelope</location>
    </subcellularLocation>
</comment>
<dbReference type="InterPro" id="IPR050867">
    <property type="entry name" value="NiFe/NiFeSe_hydrgnase_LSU"/>
</dbReference>
<dbReference type="PANTHER" id="PTHR42958:SF2">
    <property type="entry name" value="UPTAKE HYDROGENASE LARGE SUBUNIT"/>
    <property type="match status" value="1"/>
</dbReference>
<sequence length="569" mass="63795">MANKIVIDPITRIEGHLRIEVVVDDNNIVIDAYSSSTMFRGIEPILKGRDPRDCGLIAMRICGVCTVTHYQRSIEAVENAYNIVVPKNARLVRNLIQSTLFMHDHLVHYYHLHSLDWIDVISALNANENDALNEATKYANIAGVTPYITLDDITSIKAKLKALNDAGKLGIFSKGYWGNSSYKLTPAQNLMAITNYFKAFEIQRFLGSMMATLGGKDPHPQSIVVGGVTSIKNILDNEKMTNFYNLALNVRDFIKRAYIPDMYMLADVYKDDMINQVGGGLKNFLVYGGFPLEDGDLNSVEMFFPQGVIYNANLDDIKDFDANLVTEDVTHAWYSGGNDKPYEADTIPNYTGFKEVVDNVAYLDTDGKYSWIKSPLYNDERMEVGPLARMLVGYKKSNTIKTYMQNFLDKSNTNINDFISAVGRTIARAIESEIISDKIFDFFDELKLNLQNDTSSVASYTEIPNTQGFSTEEAPRGALGHWVRIENSKVANYQTVVPSTWNAAPRDYKGRRGAYEESLIGVKLSNIDEPLEILRVVHSFDPCIACAVHVMDVRGKKLSQFNVNSICGI</sequence>
<evidence type="ECO:0000313" key="9">
    <source>
        <dbReference type="EMBL" id="QCT94673.1"/>
    </source>
</evidence>
<evidence type="ECO:0000313" key="10">
    <source>
        <dbReference type="Proteomes" id="UP000306825"/>
    </source>
</evidence>
<dbReference type="PROSITE" id="PS00507">
    <property type="entry name" value="NI_HGENASE_L_1"/>
    <property type="match status" value="1"/>
</dbReference>
<organism evidence="9 10">
    <name type="scientific">Caminibacter mediatlanticus TB-2</name>
    <dbReference type="NCBI Taxonomy" id="391592"/>
    <lineage>
        <taxon>Bacteria</taxon>
        <taxon>Pseudomonadati</taxon>
        <taxon>Campylobacterota</taxon>
        <taxon>Epsilonproteobacteria</taxon>
        <taxon>Nautiliales</taxon>
        <taxon>Nautiliaceae</taxon>
        <taxon>Caminibacter</taxon>
    </lineage>
</organism>
<evidence type="ECO:0000256" key="5">
    <source>
        <dbReference type="ARBA" id="ARBA00022596"/>
    </source>
</evidence>
<dbReference type="EMBL" id="CP040463">
    <property type="protein sequence ID" value="QCT94673.1"/>
    <property type="molecule type" value="Genomic_DNA"/>
</dbReference>
<evidence type="ECO:0000256" key="6">
    <source>
        <dbReference type="ARBA" id="ARBA00022723"/>
    </source>
</evidence>
<dbReference type="InterPro" id="IPR001501">
    <property type="entry name" value="Ni-dep_hyd_lsu"/>
</dbReference>
<evidence type="ECO:0000256" key="7">
    <source>
        <dbReference type="ARBA" id="ARBA00023002"/>
    </source>
</evidence>